<organism evidence="11 12">
    <name type="scientific">Cicer arietinum</name>
    <name type="common">Chickpea</name>
    <name type="synonym">Garbanzo</name>
    <dbReference type="NCBI Taxonomy" id="3827"/>
    <lineage>
        <taxon>Eukaryota</taxon>
        <taxon>Viridiplantae</taxon>
        <taxon>Streptophyta</taxon>
        <taxon>Embryophyta</taxon>
        <taxon>Tracheophyta</taxon>
        <taxon>Spermatophyta</taxon>
        <taxon>Magnoliopsida</taxon>
        <taxon>eudicotyledons</taxon>
        <taxon>Gunneridae</taxon>
        <taxon>Pentapetalae</taxon>
        <taxon>rosids</taxon>
        <taxon>fabids</taxon>
        <taxon>Fabales</taxon>
        <taxon>Fabaceae</taxon>
        <taxon>Papilionoideae</taxon>
        <taxon>50 kb inversion clade</taxon>
        <taxon>NPAAA clade</taxon>
        <taxon>Hologalegina</taxon>
        <taxon>IRL clade</taxon>
        <taxon>Cicereae</taxon>
        <taxon>Cicer</taxon>
    </lineage>
</organism>
<dbReference type="AlphaFoldDB" id="A0A1S2YVL4"/>
<keyword evidence="5" id="KW-0223">Dioxygenase</keyword>
<keyword evidence="3 9" id="KW-0479">Metal-binding</keyword>
<feature type="domain" description="Fe2OG dioxygenase" evidence="10">
    <location>
        <begin position="196"/>
        <end position="296"/>
    </location>
</feature>
<dbReference type="GO" id="GO:0051213">
    <property type="term" value="F:dioxygenase activity"/>
    <property type="evidence" value="ECO:0007669"/>
    <property type="project" value="UniProtKB-KW"/>
</dbReference>
<proteinExistence type="inferred from homology"/>
<dbReference type="InterPro" id="IPR044861">
    <property type="entry name" value="IPNS-like_FE2OG_OXY"/>
</dbReference>
<keyword evidence="11" id="KW-1185">Reference proteome</keyword>
<dbReference type="GO" id="GO:0002229">
    <property type="term" value="P:defense response to oomycetes"/>
    <property type="evidence" value="ECO:0007669"/>
    <property type="project" value="UniProtKB-ARBA"/>
</dbReference>
<dbReference type="STRING" id="3827.A0A1S2YVL4"/>
<reference evidence="12 13" key="2">
    <citation type="submission" date="2025-04" db="UniProtKB">
        <authorList>
            <consortium name="RefSeq"/>
        </authorList>
    </citation>
    <scope>IDENTIFICATION</scope>
    <source>
        <tissue evidence="12 13">Etiolated seedlings</tissue>
    </source>
</reference>
<dbReference type="FunFam" id="2.60.120.330:FF:000007">
    <property type="entry name" value="Protein DMR6-like oxygenase 2"/>
    <property type="match status" value="1"/>
</dbReference>
<dbReference type="Pfam" id="PF14226">
    <property type="entry name" value="DIOX_N"/>
    <property type="match status" value="1"/>
</dbReference>
<dbReference type="PROSITE" id="PS51471">
    <property type="entry name" value="FE2OG_OXY"/>
    <property type="match status" value="1"/>
</dbReference>
<dbReference type="InterPro" id="IPR005123">
    <property type="entry name" value="Oxoglu/Fe-dep_dioxygenase_dom"/>
</dbReference>
<dbReference type="InterPro" id="IPR026992">
    <property type="entry name" value="DIOX_N"/>
</dbReference>
<protein>
    <submittedName>
        <fullName evidence="12 13">Protein DMR6-LIKE OXYGENASE 2-like</fullName>
    </submittedName>
</protein>
<dbReference type="Pfam" id="PF03171">
    <property type="entry name" value="2OG-FeII_Oxy"/>
    <property type="match status" value="1"/>
</dbReference>
<name>A0A1S2YVL4_CICAR</name>
<dbReference type="Proteomes" id="UP000087171">
    <property type="component" value="Chromosome Ca7"/>
</dbReference>
<evidence type="ECO:0000313" key="12">
    <source>
        <dbReference type="RefSeq" id="XP_004510617.1"/>
    </source>
</evidence>
<gene>
    <name evidence="12 13" type="primary">LOC101505284</name>
</gene>
<dbReference type="InterPro" id="IPR050295">
    <property type="entry name" value="Plant_2OG-oxidoreductases"/>
</dbReference>
<evidence type="ECO:0000256" key="8">
    <source>
        <dbReference type="ARBA" id="ARBA00052233"/>
    </source>
</evidence>
<keyword evidence="6 9" id="KW-0560">Oxidoreductase</keyword>
<accession>A0A1S2YVL4</accession>
<evidence type="ECO:0000313" key="13">
    <source>
        <dbReference type="RefSeq" id="XP_027192348.1"/>
    </source>
</evidence>
<evidence type="ECO:0000313" key="11">
    <source>
        <dbReference type="Proteomes" id="UP000087171"/>
    </source>
</evidence>
<evidence type="ECO:0000256" key="3">
    <source>
        <dbReference type="ARBA" id="ARBA00022723"/>
    </source>
</evidence>
<evidence type="ECO:0000256" key="7">
    <source>
        <dbReference type="ARBA" id="ARBA00023004"/>
    </source>
</evidence>
<evidence type="ECO:0000259" key="10">
    <source>
        <dbReference type="PROSITE" id="PS51471"/>
    </source>
</evidence>
<dbReference type="GO" id="GO:0046872">
    <property type="term" value="F:metal ion binding"/>
    <property type="evidence" value="ECO:0007669"/>
    <property type="project" value="UniProtKB-KW"/>
</dbReference>
<dbReference type="GeneID" id="101505284"/>
<dbReference type="Gene3D" id="2.60.120.330">
    <property type="entry name" value="B-lactam Antibiotic, Isopenicillin N Synthase, Chain"/>
    <property type="match status" value="1"/>
</dbReference>
<dbReference type="SUPFAM" id="SSF51197">
    <property type="entry name" value="Clavaminate synthase-like"/>
    <property type="match status" value="1"/>
</dbReference>
<evidence type="ECO:0000256" key="9">
    <source>
        <dbReference type="RuleBase" id="RU003682"/>
    </source>
</evidence>
<dbReference type="GO" id="GO:0031418">
    <property type="term" value="F:L-ascorbic acid binding"/>
    <property type="evidence" value="ECO:0007669"/>
    <property type="project" value="UniProtKB-KW"/>
</dbReference>
<comment type="similarity">
    <text evidence="2 9">Belongs to the iron/ascorbate-dependent oxidoreductase family.</text>
</comment>
<dbReference type="InterPro" id="IPR027443">
    <property type="entry name" value="IPNS-like_sf"/>
</dbReference>
<dbReference type="eggNOG" id="KOG0143">
    <property type="taxonomic scope" value="Eukaryota"/>
</dbReference>
<evidence type="ECO:0000256" key="5">
    <source>
        <dbReference type="ARBA" id="ARBA00022964"/>
    </source>
</evidence>
<dbReference type="KEGG" id="cam:101505284"/>
<reference evidence="11" key="1">
    <citation type="journal article" date="2013" name="Nat. Biotechnol.">
        <title>Draft genome sequence of chickpea (Cicer arietinum) provides a resource for trait improvement.</title>
        <authorList>
            <person name="Varshney R.K."/>
            <person name="Song C."/>
            <person name="Saxena R.K."/>
            <person name="Azam S."/>
            <person name="Yu S."/>
            <person name="Sharpe A.G."/>
            <person name="Cannon S."/>
            <person name="Baek J."/>
            <person name="Rosen B.D."/>
            <person name="Tar'an B."/>
            <person name="Millan T."/>
            <person name="Zhang X."/>
            <person name="Ramsay L.D."/>
            <person name="Iwata A."/>
            <person name="Wang Y."/>
            <person name="Nelson W."/>
            <person name="Farmer A.D."/>
            <person name="Gaur P.M."/>
            <person name="Soderlund C."/>
            <person name="Penmetsa R.V."/>
            <person name="Xu C."/>
            <person name="Bharti A.K."/>
            <person name="He W."/>
            <person name="Winter P."/>
            <person name="Zhao S."/>
            <person name="Hane J.K."/>
            <person name="Carrasquilla-Garcia N."/>
            <person name="Condie J.A."/>
            <person name="Upadhyaya H.D."/>
            <person name="Luo M.C."/>
            <person name="Thudi M."/>
            <person name="Gowda C.L."/>
            <person name="Singh N.P."/>
            <person name="Lichtenzveig J."/>
            <person name="Gali K.K."/>
            <person name="Rubio J."/>
            <person name="Nadarajan N."/>
            <person name="Dolezel J."/>
            <person name="Bansal K.C."/>
            <person name="Xu X."/>
            <person name="Edwards D."/>
            <person name="Zhang G."/>
            <person name="Kahl G."/>
            <person name="Gil J."/>
            <person name="Singh K.B."/>
            <person name="Datta S.K."/>
            <person name="Jackson S.A."/>
            <person name="Wang J."/>
            <person name="Cook D.R."/>
        </authorList>
    </citation>
    <scope>NUCLEOTIDE SEQUENCE [LARGE SCALE GENOMIC DNA]</scope>
    <source>
        <strain evidence="11">cv. CDC Frontier</strain>
    </source>
</reference>
<dbReference type="PaxDb" id="3827-XP_004510617.1"/>
<comment type="catalytic activity">
    <reaction evidence="8">
        <text>salicylate + NADH + O2 + H(+) = 2,3-dihydroxybenzoate + NAD(+) + H2O</text>
        <dbReference type="Rhea" id="RHEA:51792"/>
        <dbReference type="ChEBI" id="CHEBI:15377"/>
        <dbReference type="ChEBI" id="CHEBI:15378"/>
        <dbReference type="ChEBI" id="CHEBI:15379"/>
        <dbReference type="ChEBI" id="CHEBI:30762"/>
        <dbReference type="ChEBI" id="CHEBI:36654"/>
        <dbReference type="ChEBI" id="CHEBI:57540"/>
        <dbReference type="ChEBI" id="CHEBI:57945"/>
    </reaction>
</comment>
<comment type="cofactor">
    <cofactor evidence="1">
        <name>L-ascorbate</name>
        <dbReference type="ChEBI" id="CHEBI:38290"/>
    </cofactor>
</comment>
<dbReference type="RefSeq" id="XP_004510617.1">
    <property type="nucleotide sequence ID" value="XM_004510560.2"/>
</dbReference>
<evidence type="ECO:0000256" key="2">
    <source>
        <dbReference type="ARBA" id="ARBA00008056"/>
    </source>
</evidence>
<evidence type="ECO:0000256" key="6">
    <source>
        <dbReference type="ARBA" id="ARBA00023002"/>
    </source>
</evidence>
<dbReference type="OrthoDB" id="288590at2759"/>
<sequence length="345" mass="39443">MTTIKPLLTDLACTLNHVPSNFIRPIDDRPNLEFQSSTNDSIPIIDLHGLEDDDSNRCQIIQSIAQACQNYGFFQIVNHGVPEEVVDNMVNVSKEFFNLPESERMKNYSDDPLKTTRLSTSFNLRTENISNWRDFLRLHCHPLEDYVHEWPSNPPSFREDVAEYSKEMRKLALRLVEAISESLGLEKNYINKAIGKHGQHMAINYYPPCPEPELTYGLPAHADPNVITILLQNDVPGLQVLKDAKWVTVSPVPNTFIVNIGDQIQVISNDKYKSVLHRALVNSEKERMSIPTFYCPSPDAIMKPAPQLINSDHPAQYIDFTYDDYYKTFWNGGLSKQTCLHMFNA</sequence>
<evidence type="ECO:0000256" key="1">
    <source>
        <dbReference type="ARBA" id="ARBA00001961"/>
    </source>
</evidence>
<dbReference type="RefSeq" id="XP_027192348.1">
    <property type="nucleotide sequence ID" value="XM_027336547.1"/>
</dbReference>
<keyword evidence="7 9" id="KW-0408">Iron</keyword>
<evidence type="ECO:0000256" key="4">
    <source>
        <dbReference type="ARBA" id="ARBA00022896"/>
    </source>
</evidence>
<dbReference type="PANTHER" id="PTHR47991">
    <property type="entry name" value="OXOGLUTARATE/IRON-DEPENDENT DIOXYGENASE"/>
    <property type="match status" value="1"/>
</dbReference>
<keyword evidence="4" id="KW-0847">Vitamin C</keyword>